<evidence type="ECO:0000259" key="1">
    <source>
        <dbReference type="Pfam" id="PF10551"/>
    </source>
</evidence>
<dbReference type="PANTHER" id="PTHR47718:SF12">
    <property type="entry name" value="PROTEIN FAR1-RELATED SEQUENCE"/>
    <property type="match status" value="1"/>
</dbReference>
<evidence type="ECO:0000313" key="3">
    <source>
        <dbReference type="Proteomes" id="UP000235145"/>
    </source>
</evidence>
<reference evidence="2 3" key="1">
    <citation type="journal article" date="2017" name="Nat. Commun.">
        <title>Genome assembly with in vitro proximity ligation data and whole-genome triplication in lettuce.</title>
        <authorList>
            <person name="Reyes-Chin-Wo S."/>
            <person name="Wang Z."/>
            <person name="Yang X."/>
            <person name="Kozik A."/>
            <person name="Arikit S."/>
            <person name="Song C."/>
            <person name="Xia L."/>
            <person name="Froenicke L."/>
            <person name="Lavelle D.O."/>
            <person name="Truco M.J."/>
            <person name="Xia R."/>
            <person name="Zhu S."/>
            <person name="Xu C."/>
            <person name="Xu H."/>
            <person name="Xu X."/>
            <person name="Cox K."/>
            <person name="Korf I."/>
            <person name="Meyers B.C."/>
            <person name="Michelmore R.W."/>
        </authorList>
    </citation>
    <scope>NUCLEOTIDE SEQUENCE [LARGE SCALE GENOMIC DNA]</scope>
    <source>
        <strain evidence="3">cv. Salinas</strain>
        <tissue evidence="2">Seedlings</tissue>
    </source>
</reference>
<gene>
    <name evidence="2" type="ORF">LSAT_V11C900503530</name>
</gene>
<dbReference type="InterPro" id="IPR018289">
    <property type="entry name" value="MULE_transposase_dom"/>
</dbReference>
<keyword evidence="3" id="KW-1185">Reference proteome</keyword>
<dbReference type="Proteomes" id="UP000235145">
    <property type="component" value="Unassembled WGS sequence"/>
</dbReference>
<proteinExistence type="predicted"/>
<name>A0A9R1UD60_LACSA</name>
<dbReference type="Pfam" id="PF10551">
    <property type="entry name" value="MULE"/>
    <property type="match status" value="1"/>
</dbReference>
<sequence>MFWADKTEKTYYNEFGDVMSFDATFHINKYGFVFVPFNVIDHHKLYVTAQAVLLSIEDVDSYKWLLQYFLKARSNIQPLLVLRSRCNTKASR</sequence>
<accession>A0A9R1UD60</accession>
<dbReference type="EMBL" id="NBSK02000009">
    <property type="protein sequence ID" value="KAJ0184961.1"/>
    <property type="molecule type" value="Genomic_DNA"/>
</dbReference>
<organism evidence="2 3">
    <name type="scientific">Lactuca sativa</name>
    <name type="common">Garden lettuce</name>
    <dbReference type="NCBI Taxonomy" id="4236"/>
    <lineage>
        <taxon>Eukaryota</taxon>
        <taxon>Viridiplantae</taxon>
        <taxon>Streptophyta</taxon>
        <taxon>Embryophyta</taxon>
        <taxon>Tracheophyta</taxon>
        <taxon>Spermatophyta</taxon>
        <taxon>Magnoliopsida</taxon>
        <taxon>eudicotyledons</taxon>
        <taxon>Gunneridae</taxon>
        <taxon>Pentapetalae</taxon>
        <taxon>asterids</taxon>
        <taxon>campanulids</taxon>
        <taxon>Asterales</taxon>
        <taxon>Asteraceae</taxon>
        <taxon>Cichorioideae</taxon>
        <taxon>Cichorieae</taxon>
        <taxon>Lactucinae</taxon>
        <taxon>Lactuca</taxon>
    </lineage>
</organism>
<dbReference type="PANTHER" id="PTHR47718">
    <property type="entry name" value="OS01G0519700 PROTEIN"/>
    <property type="match status" value="1"/>
</dbReference>
<protein>
    <recommendedName>
        <fullName evidence="1">MULE transposase domain-containing protein</fullName>
    </recommendedName>
</protein>
<comment type="caution">
    <text evidence="2">The sequence shown here is derived from an EMBL/GenBank/DDBJ whole genome shotgun (WGS) entry which is preliminary data.</text>
</comment>
<dbReference type="AlphaFoldDB" id="A0A9R1UD60"/>
<feature type="domain" description="MULE transposase" evidence="1">
    <location>
        <begin position="18"/>
        <end position="78"/>
    </location>
</feature>
<evidence type="ECO:0000313" key="2">
    <source>
        <dbReference type="EMBL" id="KAJ0184961.1"/>
    </source>
</evidence>